<evidence type="ECO:0000313" key="2">
    <source>
        <dbReference type="Proteomes" id="UP001597374"/>
    </source>
</evidence>
<reference evidence="2" key="1">
    <citation type="journal article" date="2019" name="Int. J. Syst. Evol. Microbiol.">
        <title>The Global Catalogue of Microorganisms (GCM) 10K type strain sequencing project: providing services to taxonomists for standard genome sequencing and annotation.</title>
        <authorList>
            <consortium name="The Broad Institute Genomics Platform"/>
            <consortium name="The Broad Institute Genome Sequencing Center for Infectious Disease"/>
            <person name="Wu L."/>
            <person name="Ma J."/>
        </authorList>
    </citation>
    <scope>NUCLEOTIDE SEQUENCE [LARGE SCALE GENOMIC DNA]</scope>
    <source>
        <strain evidence="2">CGMCC 4.1782</strain>
    </source>
</reference>
<gene>
    <name evidence="1" type="ORF">ACFSKP_12575</name>
</gene>
<accession>A0ABW5CXM4</accession>
<organism evidence="1 2">
    <name type="scientific">Pontibacter ruber</name>
    <dbReference type="NCBI Taxonomy" id="1343895"/>
    <lineage>
        <taxon>Bacteria</taxon>
        <taxon>Pseudomonadati</taxon>
        <taxon>Bacteroidota</taxon>
        <taxon>Cytophagia</taxon>
        <taxon>Cytophagales</taxon>
        <taxon>Hymenobacteraceae</taxon>
        <taxon>Pontibacter</taxon>
    </lineage>
</organism>
<name>A0ABW5CXM4_9BACT</name>
<dbReference type="RefSeq" id="WP_250432302.1">
    <property type="nucleotide sequence ID" value="NZ_JALPRR010000006.1"/>
</dbReference>
<dbReference type="Proteomes" id="UP001597374">
    <property type="component" value="Unassembled WGS sequence"/>
</dbReference>
<protein>
    <submittedName>
        <fullName evidence="1">Uncharacterized protein</fullName>
    </submittedName>
</protein>
<proteinExistence type="predicted"/>
<sequence length="103" mass="11351">MKSISALLLTSFFTWIISVADYTPGLMAAFLQSTGVELAPEQLTTQERRIARIISGNIGIQQEGLRQTDNNQETDNSDCCRILNDIKLAVTKPLHKACSLAKL</sequence>
<comment type="caution">
    <text evidence="1">The sequence shown here is derived from an EMBL/GenBank/DDBJ whole genome shotgun (WGS) entry which is preliminary data.</text>
</comment>
<evidence type="ECO:0000313" key="1">
    <source>
        <dbReference type="EMBL" id="MFD2247097.1"/>
    </source>
</evidence>
<dbReference type="EMBL" id="JBHUIM010000002">
    <property type="protein sequence ID" value="MFD2247097.1"/>
    <property type="molecule type" value="Genomic_DNA"/>
</dbReference>
<keyword evidence="2" id="KW-1185">Reference proteome</keyword>